<feature type="transmembrane region" description="Helical" evidence="8">
    <location>
        <begin position="150"/>
        <end position="171"/>
    </location>
</feature>
<proteinExistence type="inferred from homology"/>
<dbReference type="Pfam" id="PF01032">
    <property type="entry name" value="FecCD"/>
    <property type="match status" value="1"/>
</dbReference>
<evidence type="ECO:0000256" key="3">
    <source>
        <dbReference type="ARBA" id="ARBA00022448"/>
    </source>
</evidence>
<keyword evidence="3" id="KW-0813">Transport</keyword>
<dbReference type="GO" id="GO:0022857">
    <property type="term" value="F:transmembrane transporter activity"/>
    <property type="evidence" value="ECO:0007669"/>
    <property type="project" value="InterPro"/>
</dbReference>
<keyword evidence="7 8" id="KW-0472">Membrane</keyword>
<evidence type="ECO:0000256" key="1">
    <source>
        <dbReference type="ARBA" id="ARBA00004651"/>
    </source>
</evidence>
<evidence type="ECO:0000256" key="2">
    <source>
        <dbReference type="ARBA" id="ARBA00007935"/>
    </source>
</evidence>
<feature type="transmembrane region" description="Helical" evidence="8">
    <location>
        <begin position="196"/>
        <end position="218"/>
    </location>
</feature>
<evidence type="ECO:0000256" key="5">
    <source>
        <dbReference type="ARBA" id="ARBA00022692"/>
    </source>
</evidence>
<dbReference type="AlphaFoldDB" id="A0A645EZZ6"/>
<keyword evidence="6 8" id="KW-1133">Transmembrane helix</keyword>
<dbReference type="InterPro" id="IPR000522">
    <property type="entry name" value="ABC_transptr_permease_BtuC"/>
</dbReference>
<reference evidence="9" key="1">
    <citation type="submission" date="2019-08" db="EMBL/GenBank/DDBJ databases">
        <authorList>
            <person name="Kucharzyk K."/>
            <person name="Murdoch R.W."/>
            <person name="Higgins S."/>
            <person name="Loffler F."/>
        </authorList>
    </citation>
    <scope>NUCLEOTIDE SEQUENCE</scope>
</reference>
<comment type="caution">
    <text evidence="9">The sequence shown here is derived from an EMBL/GenBank/DDBJ whole genome shotgun (WGS) entry which is preliminary data.</text>
</comment>
<keyword evidence="5 8" id="KW-0812">Transmembrane</keyword>
<dbReference type="CDD" id="cd06550">
    <property type="entry name" value="TM_ABC_iron-siderophores_like"/>
    <property type="match status" value="1"/>
</dbReference>
<gene>
    <name evidence="9" type="primary">hmuU_43</name>
    <name evidence="9" type="ORF">SDC9_154016</name>
</gene>
<dbReference type="FunFam" id="1.10.3470.10:FF:000001">
    <property type="entry name" value="Vitamin B12 ABC transporter permease BtuC"/>
    <property type="match status" value="1"/>
</dbReference>
<dbReference type="PANTHER" id="PTHR30472">
    <property type="entry name" value="FERRIC ENTEROBACTIN TRANSPORT SYSTEM PERMEASE PROTEIN"/>
    <property type="match status" value="1"/>
</dbReference>
<dbReference type="SUPFAM" id="SSF81345">
    <property type="entry name" value="ABC transporter involved in vitamin B12 uptake, BtuC"/>
    <property type="match status" value="1"/>
</dbReference>
<evidence type="ECO:0000256" key="4">
    <source>
        <dbReference type="ARBA" id="ARBA00022475"/>
    </source>
</evidence>
<evidence type="ECO:0000256" key="6">
    <source>
        <dbReference type="ARBA" id="ARBA00022989"/>
    </source>
</evidence>
<evidence type="ECO:0000256" key="7">
    <source>
        <dbReference type="ARBA" id="ARBA00023136"/>
    </source>
</evidence>
<comment type="similarity">
    <text evidence="2">Belongs to the binding-protein-dependent transport system permease family. FecCD subfamily.</text>
</comment>
<dbReference type="GO" id="GO:0033214">
    <property type="term" value="P:siderophore-iron import into cell"/>
    <property type="evidence" value="ECO:0007669"/>
    <property type="project" value="TreeGrafter"/>
</dbReference>
<evidence type="ECO:0000256" key="8">
    <source>
        <dbReference type="SAM" id="Phobius"/>
    </source>
</evidence>
<dbReference type="EMBL" id="VSSQ01052702">
    <property type="protein sequence ID" value="MPN06759.1"/>
    <property type="molecule type" value="Genomic_DNA"/>
</dbReference>
<evidence type="ECO:0000313" key="9">
    <source>
        <dbReference type="EMBL" id="MPN06759.1"/>
    </source>
</evidence>
<feature type="transmembrane region" description="Helical" evidence="8">
    <location>
        <begin position="264"/>
        <end position="285"/>
    </location>
</feature>
<sequence length="292" mass="30650">MPDGISVPIILSVRLPRVICVALTGAALSLCGGAMQGLLKNPLADGSTLGVASGASLGAVIAIAFGITLPQLPFAGTMVLAILFAFLSLLIILSLAYKIDYSMSTNTIILIGVIYSMFVSSILALIISFASDRVKQITFWTMGSLLGTSLQNALVLFGALAVFGGVILRYARELNAFAVSESNARSVGVPVRQVKLILLIAVSALIGVCVSIGGTIGFVGLVTPHMVRMIVGPDHKRLLPASLFGGAVFLMLADLVARTLLNPIELPIGVVTSFIGAFLFIVIFYRSRRART</sequence>
<dbReference type="GO" id="GO:0005886">
    <property type="term" value="C:plasma membrane"/>
    <property type="evidence" value="ECO:0007669"/>
    <property type="project" value="UniProtKB-SubCell"/>
</dbReference>
<feature type="transmembrane region" description="Helical" evidence="8">
    <location>
        <begin position="15"/>
        <end position="35"/>
    </location>
</feature>
<feature type="transmembrane region" description="Helical" evidence="8">
    <location>
        <begin position="47"/>
        <end position="68"/>
    </location>
</feature>
<feature type="transmembrane region" description="Helical" evidence="8">
    <location>
        <begin position="74"/>
        <end position="96"/>
    </location>
</feature>
<keyword evidence="4" id="KW-1003">Cell membrane</keyword>
<feature type="transmembrane region" description="Helical" evidence="8">
    <location>
        <begin position="108"/>
        <end position="130"/>
    </location>
</feature>
<dbReference type="Gene3D" id="1.10.3470.10">
    <property type="entry name" value="ABC transporter involved in vitamin B12 uptake, BtuC"/>
    <property type="match status" value="1"/>
</dbReference>
<dbReference type="InterPro" id="IPR037294">
    <property type="entry name" value="ABC_BtuC-like"/>
</dbReference>
<accession>A0A645EZZ6</accession>
<comment type="subcellular location">
    <subcellularLocation>
        <location evidence="1">Cell membrane</location>
        <topology evidence="1">Multi-pass membrane protein</topology>
    </subcellularLocation>
</comment>
<protein>
    <submittedName>
        <fullName evidence="9">Hemin transport system permease protein HmuU</fullName>
    </submittedName>
</protein>
<organism evidence="9">
    <name type="scientific">bioreactor metagenome</name>
    <dbReference type="NCBI Taxonomy" id="1076179"/>
    <lineage>
        <taxon>unclassified sequences</taxon>
        <taxon>metagenomes</taxon>
        <taxon>ecological metagenomes</taxon>
    </lineage>
</organism>
<name>A0A645EZZ6_9ZZZZ</name>
<dbReference type="PANTHER" id="PTHR30472:SF25">
    <property type="entry name" value="ABC TRANSPORTER PERMEASE PROTEIN MJ0876-RELATED"/>
    <property type="match status" value="1"/>
</dbReference>